<dbReference type="Pfam" id="PF05175">
    <property type="entry name" value="MTS"/>
    <property type="match status" value="1"/>
</dbReference>
<dbReference type="PANTHER" id="PTHR18895">
    <property type="entry name" value="HEMK METHYLTRANSFERASE"/>
    <property type="match status" value="1"/>
</dbReference>
<evidence type="ECO:0000256" key="2">
    <source>
        <dbReference type="ARBA" id="ARBA00022679"/>
    </source>
</evidence>
<evidence type="ECO:0000256" key="5">
    <source>
        <dbReference type="HAMAP-Rule" id="MF_02126"/>
    </source>
</evidence>
<dbReference type="PANTHER" id="PTHR18895:SF74">
    <property type="entry name" value="MTRF1L RELEASE FACTOR GLUTAMINE METHYLTRANSFERASE"/>
    <property type="match status" value="1"/>
</dbReference>
<protein>
    <recommendedName>
        <fullName evidence="5">Release factor glutamine methyltransferase</fullName>
        <shortName evidence="5">RF MTase</shortName>
        <ecNumber evidence="5">2.1.1.297</ecNumber>
    </recommendedName>
    <alternativeName>
        <fullName evidence="5">N5-glutamine methyltransferase PrmC</fullName>
    </alternativeName>
    <alternativeName>
        <fullName evidence="5">Protein-(glutamine-N5) MTase PrmC</fullName>
    </alternativeName>
    <alternativeName>
        <fullName evidence="5">Protein-glutamine N-methyltransferase PrmC</fullName>
    </alternativeName>
</protein>
<dbReference type="InterPro" id="IPR050320">
    <property type="entry name" value="N5-glutamine_MTase"/>
</dbReference>
<keyword evidence="9" id="KW-1185">Reference proteome</keyword>
<evidence type="ECO:0000259" key="7">
    <source>
        <dbReference type="Pfam" id="PF17827"/>
    </source>
</evidence>
<gene>
    <name evidence="5 8" type="primary">prmC</name>
    <name evidence="8" type="ORF">FVP60_07775</name>
</gene>
<organism evidence="8 9">
    <name type="scientific">Microbacterium mitrae</name>
    <dbReference type="NCBI Taxonomy" id="664640"/>
    <lineage>
        <taxon>Bacteria</taxon>
        <taxon>Bacillati</taxon>
        <taxon>Actinomycetota</taxon>
        <taxon>Actinomycetes</taxon>
        <taxon>Micrococcales</taxon>
        <taxon>Microbacteriaceae</taxon>
        <taxon>Microbacterium</taxon>
    </lineage>
</organism>
<dbReference type="InterPro" id="IPR029063">
    <property type="entry name" value="SAM-dependent_MTases_sf"/>
</dbReference>
<feature type="binding site" evidence="5">
    <location>
        <position position="183"/>
    </location>
    <ligand>
        <name>S-adenosyl-L-methionine</name>
        <dbReference type="ChEBI" id="CHEBI:59789"/>
    </ligand>
</feature>
<evidence type="ECO:0000259" key="6">
    <source>
        <dbReference type="Pfam" id="PF05175"/>
    </source>
</evidence>
<evidence type="ECO:0000313" key="8">
    <source>
        <dbReference type="EMBL" id="TXK04572.1"/>
    </source>
</evidence>
<accession>A0A5C8HLU8</accession>
<evidence type="ECO:0000256" key="3">
    <source>
        <dbReference type="ARBA" id="ARBA00022691"/>
    </source>
</evidence>
<feature type="domain" description="Methyltransferase small" evidence="6">
    <location>
        <begin position="128"/>
        <end position="208"/>
    </location>
</feature>
<dbReference type="InterPro" id="IPR040758">
    <property type="entry name" value="PrmC_N"/>
</dbReference>
<dbReference type="Proteomes" id="UP000321196">
    <property type="component" value="Unassembled WGS sequence"/>
</dbReference>
<dbReference type="HAMAP" id="MF_02126">
    <property type="entry name" value="RF_methyltr_PrmC"/>
    <property type="match status" value="1"/>
</dbReference>
<dbReference type="InterPro" id="IPR019874">
    <property type="entry name" value="RF_methyltr_PrmC"/>
</dbReference>
<comment type="similarity">
    <text evidence="5">Belongs to the protein N5-glutamine methyltransferase family. PrmC subfamily.</text>
</comment>
<dbReference type="Pfam" id="PF17827">
    <property type="entry name" value="PrmC_N"/>
    <property type="match status" value="1"/>
</dbReference>
<evidence type="ECO:0000256" key="4">
    <source>
        <dbReference type="ARBA" id="ARBA00048391"/>
    </source>
</evidence>
<comment type="function">
    <text evidence="5">Methylates the class 1 translation termination release factors RF1/PrfA and RF2/PrfB on the glutamine residue of the universally conserved GGQ motif.</text>
</comment>
<dbReference type="InterPro" id="IPR004556">
    <property type="entry name" value="HemK-like"/>
</dbReference>
<name>A0A5C8HLU8_9MICO</name>
<dbReference type="GO" id="GO:0032259">
    <property type="term" value="P:methylation"/>
    <property type="evidence" value="ECO:0007669"/>
    <property type="project" value="UniProtKB-KW"/>
</dbReference>
<feature type="binding site" evidence="5">
    <location>
        <position position="200"/>
    </location>
    <ligand>
        <name>S-adenosyl-L-methionine</name>
        <dbReference type="ChEBI" id="CHEBI:59789"/>
    </ligand>
</feature>
<comment type="catalytic activity">
    <reaction evidence="4 5">
        <text>L-glutaminyl-[peptide chain release factor] + S-adenosyl-L-methionine = N(5)-methyl-L-glutaminyl-[peptide chain release factor] + S-adenosyl-L-homocysteine + H(+)</text>
        <dbReference type="Rhea" id="RHEA:42896"/>
        <dbReference type="Rhea" id="RHEA-COMP:10271"/>
        <dbReference type="Rhea" id="RHEA-COMP:10272"/>
        <dbReference type="ChEBI" id="CHEBI:15378"/>
        <dbReference type="ChEBI" id="CHEBI:30011"/>
        <dbReference type="ChEBI" id="CHEBI:57856"/>
        <dbReference type="ChEBI" id="CHEBI:59789"/>
        <dbReference type="ChEBI" id="CHEBI:61891"/>
        <dbReference type="EC" id="2.1.1.297"/>
    </reaction>
</comment>
<dbReference type="InterPro" id="IPR002052">
    <property type="entry name" value="DNA_methylase_N6_adenine_CS"/>
</dbReference>
<dbReference type="InterPro" id="IPR007848">
    <property type="entry name" value="Small_mtfrase_dom"/>
</dbReference>
<reference evidence="8 9" key="1">
    <citation type="submission" date="2019-08" db="EMBL/GenBank/DDBJ databases">
        <authorList>
            <person name="Dong K."/>
        </authorList>
    </citation>
    <scope>NUCLEOTIDE SEQUENCE [LARGE SCALE GENOMIC DNA]</scope>
    <source>
        <strain evidence="8 9">M4-8</strain>
    </source>
</reference>
<dbReference type="AlphaFoldDB" id="A0A5C8HLU8"/>
<dbReference type="Gene3D" id="3.40.50.150">
    <property type="entry name" value="Vaccinia Virus protein VP39"/>
    <property type="match status" value="1"/>
</dbReference>
<dbReference type="NCBIfam" id="TIGR00536">
    <property type="entry name" value="hemK_fam"/>
    <property type="match status" value="1"/>
</dbReference>
<feature type="binding site" evidence="5">
    <location>
        <position position="155"/>
    </location>
    <ligand>
        <name>S-adenosyl-L-methionine</name>
        <dbReference type="ChEBI" id="CHEBI:59789"/>
    </ligand>
</feature>
<dbReference type="GO" id="GO:0102559">
    <property type="term" value="F:peptide chain release factor N(5)-glutamine methyltransferase activity"/>
    <property type="evidence" value="ECO:0007669"/>
    <property type="project" value="UniProtKB-EC"/>
</dbReference>
<dbReference type="PROSITE" id="PS00092">
    <property type="entry name" value="N6_MTASE"/>
    <property type="match status" value="1"/>
</dbReference>
<proteinExistence type="inferred from homology"/>
<dbReference type="RefSeq" id="WP_147825707.1">
    <property type="nucleotide sequence ID" value="NZ_BAAARG010000002.1"/>
</dbReference>
<comment type="caution">
    <text evidence="8">The sequence shown here is derived from an EMBL/GenBank/DDBJ whole genome shotgun (WGS) entry which is preliminary data.</text>
</comment>
<dbReference type="SUPFAM" id="SSF53335">
    <property type="entry name" value="S-adenosyl-L-methionine-dependent methyltransferases"/>
    <property type="match status" value="1"/>
</dbReference>
<sequence>MTELPTPAESVSAVLATARETLTTAGVTDPAVDATLLLAHVLGASRGDIQLKETLSHTLSDADLAAYDAVIARRAAREPLQHITGTAPFRYLELLVGPGVFVPRPETEIVAQYAIDALWAVAAPEPIAVDLGTGSGAIALAMATEVPHARVVAVERSAAAHGWAAKNVTRVGATNLELRRGDFAHALDDLAGTVAVIASNPPYVPADAIPRDLEVRLHDPKEALYSGADGLDDIRIISGVGLRLGYPGSSIVLEHGEWQGAEIREILTADGWQSAATHQDLTMRDRVTTAVHP</sequence>
<feature type="domain" description="Release factor glutamine methyltransferase N-terminal" evidence="7">
    <location>
        <begin position="14"/>
        <end position="85"/>
    </location>
</feature>
<dbReference type="Gene3D" id="1.10.8.10">
    <property type="entry name" value="DNA helicase RuvA subunit, C-terminal domain"/>
    <property type="match status" value="1"/>
</dbReference>
<feature type="binding site" evidence="5">
    <location>
        <begin position="200"/>
        <end position="203"/>
    </location>
    <ligand>
        <name>substrate</name>
    </ligand>
</feature>
<dbReference type="GO" id="GO:0003676">
    <property type="term" value="F:nucleic acid binding"/>
    <property type="evidence" value="ECO:0007669"/>
    <property type="project" value="InterPro"/>
</dbReference>
<dbReference type="EC" id="2.1.1.297" evidence="5"/>
<dbReference type="EMBL" id="VRSW01000002">
    <property type="protein sequence ID" value="TXK04572.1"/>
    <property type="molecule type" value="Genomic_DNA"/>
</dbReference>
<evidence type="ECO:0000256" key="1">
    <source>
        <dbReference type="ARBA" id="ARBA00022603"/>
    </source>
</evidence>
<dbReference type="CDD" id="cd02440">
    <property type="entry name" value="AdoMet_MTases"/>
    <property type="match status" value="1"/>
</dbReference>
<keyword evidence="1 5" id="KW-0489">Methyltransferase</keyword>
<feature type="binding site" evidence="5">
    <location>
        <begin position="132"/>
        <end position="136"/>
    </location>
    <ligand>
        <name>S-adenosyl-L-methionine</name>
        <dbReference type="ChEBI" id="CHEBI:59789"/>
    </ligand>
</feature>
<dbReference type="OrthoDB" id="9800643at2"/>
<dbReference type="NCBIfam" id="TIGR03534">
    <property type="entry name" value="RF_mod_PrmC"/>
    <property type="match status" value="1"/>
</dbReference>
<keyword evidence="2 5" id="KW-0808">Transferase</keyword>
<evidence type="ECO:0000313" key="9">
    <source>
        <dbReference type="Proteomes" id="UP000321196"/>
    </source>
</evidence>
<keyword evidence="3 5" id="KW-0949">S-adenosyl-L-methionine</keyword>